<sequence>MEHEVFIPVPAETLREALRDHARVARCVPGLQQDADGSARPLSGRLKVRVGGHTITYRGALTLTERAGGFTAKGEGTEVRGTGSAKLNVRVRLTETDNGTTLTFTATSTAEGRLSEIDAPTSEATARRLLDRFASALTKADAPAAGSAAGTDRPVAPPDDASHADASGDERAAAAGRPAESPRAAGEGPDASGAGAGRDEGVTGPADESAAAAGRSAESPGTDGADESVGADERAEPADRPGGPSGSGQDPDAAASGDQPDPDDLPDPGLPDLGESEEFDPSVGFGATSSGDGDFLVPLDPPAEAAHARRTMIGRSAEEVDHAPPRGRYAPEQAPDSGGAGAALRWVGPAAALAIAGAVVVGRALRRRR</sequence>
<evidence type="ECO:0000313" key="4">
    <source>
        <dbReference type="Proteomes" id="UP000660265"/>
    </source>
</evidence>
<dbReference type="EMBL" id="BMMV01000028">
    <property type="protein sequence ID" value="GGK22995.1"/>
    <property type="molecule type" value="Genomic_DNA"/>
</dbReference>
<comment type="caution">
    <text evidence="3">The sequence shown here is derived from an EMBL/GenBank/DDBJ whole genome shotgun (WGS) entry which is preliminary data.</text>
</comment>
<evidence type="ECO:0008006" key="5">
    <source>
        <dbReference type="Google" id="ProtNLM"/>
    </source>
</evidence>
<dbReference type="Pfam" id="PF06240">
    <property type="entry name" value="COXG"/>
    <property type="match status" value="1"/>
</dbReference>
<dbReference type="InterPro" id="IPR010419">
    <property type="entry name" value="CO_DH_gsu"/>
</dbReference>
<dbReference type="SUPFAM" id="SSF55961">
    <property type="entry name" value="Bet v1-like"/>
    <property type="match status" value="1"/>
</dbReference>
<keyword evidence="2" id="KW-0472">Membrane</keyword>
<proteinExistence type="predicted"/>
<feature type="transmembrane region" description="Helical" evidence="2">
    <location>
        <begin position="346"/>
        <end position="365"/>
    </location>
</feature>
<dbReference type="PANTHER" id="PTHR38588">
    <property type="entry name" value="BLL0334 PROTEIN"/>
    <property type="match status" value="1"/>
</dbReference>
<feature type="region of interest" description="Disordered" evidence="1">
    <location>
        <begin position="140"/>
        <end position="342"/>
    </location>
</feature>
<feature type="compositionally biased region" description="Low complexity" evidence="1">
    <location>
        <begin position="140"/>
        <end position="149"/>
    </location>
</feature>
<evidence type="ECO:0000313" key="3">
    <source>
        <dbReference type="EMBL" id="GGK22995.1"/>
    </source>
</evidence>
<organism evidence="3 4">
    <name type="scientific">Streptomyces camponoticapitis</name>
    <dbReference type="NCBI Taxonomy" id="1616125"/>
    <lineage>
        <taxon>Bacteria</taxon>
        <taxon>Bacillati</taxon>
        <taxon>Actinomycetota</taxon>
        <taxon>Actinomycetes</taxon>
        <taxon>Kitasatosporales</taxon>
        <taxon>Streptomycetaceae</taxon>
        <taxon>Streptomyces</taxon>
    </lineage>
</organism>
<dbReference type="PANTHER" id="PTHR38588:SF1">
    <property type="entry name" value="BLL0334 PROTEIN"/>
    <property type="match status" value="1"/>
</dbReference>
<dbReference type="Proteomes" id="UP000660265">
    <property type="component" value="Unassembled WGS sequence"/>
</dbReference>
<feature type="compositionally biased region" description="Low complexity" evidence="1">
    <location>
        <begin position="204"/>
        <end position="221"/>
    </location>
</feature>
<dbReference type="RefSeq" id="WP_189111057.1">
    <property type="nucleotide sequence ID" value="NZ_BMMV01000028.1"/>
</dbReference>
<evidence type="ECO:0000256" key="1">
    <source>
        <dbReference type="SAM" id="MobiDB-lite"/>
    </source>
</evidence>
<keyword evidence="4" id="KW-1185">Reference proteome</keyword>
<evidence type="ECO:0000256" key="2">
    <source>
        <dbReference type="SAM" id="Phobius"/>
    </source>
</evidence>
<feature type="compositionally biased region" description="Basic and acidic residues" evidence="1">
    <location>
        <begin position="160"/>
        <end position="172"/>
    </location>
</feature>
<accession>A0ABQ2ESK2</accession>
<keyword evidence="2" id="KW-1133">Transmembrane helix</keyword>
<reference evidence="4" key="1">
    <citation type="journal article" date="2019" name="Int. J. Syst. Evol. Microbiol.">
        <title>The Global Catalogue of Microorganisms (GCM) 10K type strain sequencing project: providing services to taxonomists for standard genome sequencing and annotation.</title>
        <authorList>
            <consortium name="The Broad Institute Genomics Platform"/>
            <consortium name="The Broad Institute Genome Sequencing Center for Infectious Disease"/>
            <person name="Wu L."/>
            <person name="Ma J."/>
        </authorList>
    </citation>
    <scope>NUCLEOTIDE SEQUENCE [LARGE SCALE GENOMIC DNA]</scope>
    <source>
        <strain evidence="4">CGMCC 4.7275</strain>
    </source>
</reference>
<dbReference type="Gene3D" id="3.30.530.20">
    <property type="match status" value="1"/>
</dbReference>
<name>A0ABQ2ESK2_9ACTN</name>
<gene>
    <name evidence="3" type="ORF">GCM10011583_63640</name>
</gene>
<protein>
    <recommendedName>
        <fullName evidence="5">Carbon monoxide dehydrogenase</fullName>
    </recommendedName>
</protein>
<dbReference type="InterPro" id="IPR023393">
    <property type="entry name" value="START-like_dom_sf"/>
</dbReference>
<keyword evidence="2" id="KW-0812">Transmembrane</keyword>